<accession>A0A1L9RDH6</accession>
<proteinExistence type="predicted"/>
<name>A0A1L9RDH6_ASPWE</name>
<protein>
    <submittedName>
        <fullName evidence="1">Uncharacterized protein</fullName>
    </submittedName>
</protein>
<dbReference type="AlphaFoldDB" id="A0A1L9RDH6"/>
<dbReference type="Proteomes" id="UP000184383">
    <property type="component" value="Unassembled WGS sequence"/>
</dbReference>
<gene>
    <name evidence="1" type="ORF">ASPWEDRAFT_70538</name>
</gene>
<dbReference type="VEuPathDB" id="FungiDB:ASPWEDRAFT_70538"/>
<dbReference type="OrthoDB" id="4540726at2759"/>
<dbReference type="EMBL" id="KV878214">
    <property type="protein sequence ID" value="OJJ32903.1"/>
    <property type="molecule type" value="Genomic_DNA"/>
</dbReference>
<sequence>MSEDEYQRIARARNVSAQYFSLFSRETLTRDAGFRAGITAFFTDNYPDMADATARVAESLANSLIVYSQASSDPCFGGAGPDTKVPACSRLQRVPGYANVLENGNTALIEIAVLYLSIPYGSIGIETEILGPLSSADTPSEFLLKLIEKDLEAGSKYPSEAEQTILKGVIGDAHTKQAFATHVKELFLIYNPLLQTLGSIVSAAVVHIPENSSPVPEDQFAKEYEETEKAVKEFVAGNFEEERDQAIQDGVMSMEWSISGQFIIRTGSLALRITRYRTPCIEPRWEYSAHLTAGFIPIADDAGGHDRSGGLGLGVVCDAGFG</sequence>
<reference evidence="2" key="1">
    <citation type="journal article" date="2017" name="Genome Biol.">
        <title>Comparative genomics reveals high biological diversity and specific adaptations in the industrially and medically important fungal genus Aspergillus.</title>
        <authorList>
            <person name="de Vries R.P."/>
            <person name="Riley R."/>
            <person name="Wiebenga A."/>
            <person name="Aguilar-Osorio G."/>
            <person name="Amillis S."/>
            <person name="Uchima C.A."/>
            <person name="Anderluh G."/>
            <person name="Asadollahi M."/>
            <person name="Askin M."/>
            <person name="Barry K."/>
            <person name="Battaglia E."/>
            <person name="Bayram O."/>
            <person name="Benocci T."/>
            <person name="Braus-Stromeyer S.A."/>
            <person name="Caldana C."/>
            <person name="Canovas D."/>
            <person name="Cerqueira G.C."/>
            <person name="Chen F."/>
            <person name="Chen W."/>
            <person name="Choi C."/>
            <person name="Clum A."/>
            <person name="Dos Santos R.A."/>
            <person name="Damasio A.R."/>
            <person name="Diallinas G."/>
            <person name="Emri T."/>
            <person name="Fekete E."/>
            <person name="Flipphi M."/>
            <person name="Freyberg S."/>
            <person name="Gallo A."/>
            <person name="Gournas C."/>
            <person name="Habgood R."/>
            <person name="Hainaut M."/>
            <person name="Harispe M.L."/>
            <person name="Henrissat B."/>
            <person name="Hilden K.S."/>
            <person name="Hope R."/>
            <person name="Hossain A."/>
            <person name="Karabika E."/>
            <person name="Karaffa L."/>
            <person name="Karanyi Z."/>
            <person name="Krasevec N."/>
            <person name="Kuo A."/>
            <person name="Kusch H."/>
            <person name="LaButti K."/>
            <person name="Lagendijk E.L."/>
            <person name="Lapidus A."/>
            <person name="Levasseur A."/>
            <person name="Lindquist E."/>
            <person name="Lipzen A."/>
            <person name="Logrieco A.F."/>
            <person name="MacCabe A."/>
            <person name="Maekelae M.R."/>
            <person name="Malavazi I."/>
            <person name="Melin P."/>
            <person name="Meyer V."/>
            <person name="Mielnichuk N."/>
            <person name="Miskei M."/>
            <person name="Molnar A.P."/>
            <person name="Mule G."/>
            <person name="Ngan C.Y."/>
            <person name="Orejas M."/>
            <person name="Orosz E."/>
            <person name="Ouedraogo J.P."/>
            <person name="Overkamp K.M."/>
            <person name="Park H.-S."/>
            <person name="Perrone G."/>
            <person name="Piumi F."/>
            <person name="Punt P.J."/>
            <person name="Ram A.F."/>
            <person name="Ramon A."/>
            <person name="Rauscher S."/>
            <person name="Record E."/>
            <person name="Riano-Pachon D.M."/>
            <person name="Robert V."/>
            <person name="Roehrig J."/>
            <person name="Ruller R."/>
            <person name="Salamov A."/>
            <person name="Salih N.S."/>
            <person name="Samson R.A."/>
            <person name="Sandor E."/>
            <person name="Sanguinetti M."/>
            <person name="Schuetze T."/>
            <person name="Sepcic K."/>
            <person name="Shelest E."/>
            <person name="Sherlock G."/>
            <person name="Sophianopoulou V."/>
            <person name="Squina F.M."/>
            <person name="Sun H."/>
            <person name="Susca A."/>
            <person name="Todd R.B."/>
            <person name="Tsang A."/>
            <person name="Unkles S.E."/>
            <person name="van de Wiele N."/>
            <person name="van Rossen-Uffink D."/>
            <person name="Oliveira J.V."/>
            <person name="Vesth T.C."/>
            <person name="Visser J."/>
            <person name="Yu J.-H."/>
            <person name="Zhou M."/>
            <person name="Andersen M.R."/>
            <person name="Archer D.B."/>
            <person name="Baker S.E."/>
            <person name="Benoit I."/>
            <person name="Brakhage A.A."/>
            <person name="Braus G.H."/>
            <person name="Fischer R."/>
            <person name="Frisvad J.C."/>
            <person name="Goldman G.H."/>
            <person name="Houbraken J."/>
            <person name="Oakley B."/>
            <person name="Pocsi I."/>
            <person name="Scazzocchio C."/>
            <person name="Seiboth B."/>
            <person name="vanKuyk P.A."/>
            <person name="Wortman J."/>
            <person name="Dyer P.S."/>
            <person name="Grigoriev I.V."/>
        </authorList>
    </citation>
    <scope>NUCLEOTIDE SEQUENCE [LARGE SCALE GENOMIC DNA]</scope>
    <source>
        <strain evidence="2">DTO 134E9</strain>
    </source>
</reference>
<evidence type="ECO:0000313" key="2">
    <source>
        <dbReference type="Proteomes" id="UP000184383"/>
    </source>
</evidence>
<organism evidence="1 2">
    <name type="scientific">Aspergillus wentii DTO 134E9</name>
    <dbReference type="NCBI Taxonomy" id="1073089"/>
    <lineage>
        <taxon>Eukaryota</taxon>
        <taxon>Fungi</taxon>
        <taxon>Dikarya</taxon>
        <taxon>Ascomycota</taxon>
        <taxon>Pezizomycotina</taxon>
        <taxon>Eurotiomycetes</taxon>
        <taxon>Eurotiomycetidae</taxon>
        <taxon>Eurotiales</taxon>
        <taxon>Aspergillaceae</taxon>
        <taxon>Aspergillus</taxon>
        <taxon>Aspergillus subgen. Cremei</taxon>
    </lineage>
</organism>
<dbReference type="RefSeq" id="XP_040686580.1">
    <property type="nucleotide sequence ID" value="XM_040839132.1"/>
</dbReference>
<evidence type="ECO:0000313" key="1">
    <source>
        <dbReference type="EMBL" id="OJJ32903.1"/>
    </source>
</evidence>
<keyword evidence="2" id="KW-1185">Reference proteome</keyword>
<dbReference type="GeneID" id="63754980"/>